<evidence type="ECO:0000259" key="2">
    <source>
        <dbReference type="Pfam" id="PF13847"/>
    </source>
</evidence>
<dbReference type="InterPro" id="IPR050508">
    <property type="entry name" value="Methyltransf_Superfamily"/>
</dbReference>
<protein>
    <submittedName>
        <fullName evidence="3">Methyltransferase domain-containing protein</fullName>
    </submittedName>
</protein>
<dbReference type="CDD" id="cd02440">
    <property type="entry name" value="AdoMet_MTases"/>
    <property type="match status" value="1"/>
</dbReference>
<dbReference type="InterPro" id="IPR025714">
    <property type="entry name" value="Methyltranfer_dom"/>
</dbReference>
<dbReference type="EMBL" id="SJDL01000004">
    <property type="protein sequence ID" value="TBW58600.1"/>
    <property type="molecule type" value="Genomic_DNA"/>
</dbReference>
<reference evidence="3 4" key="1">
    <citation type="submission" date="2019-02" db="EMBL/GenBank/DDBJ databases">
        <title>Marinobacter halodurans sp. nov., a marine bacterium isolated from sea tidal flat.</title>
        <authorList>
            <person name="Yoo Y."/>
            <person name="Lee D.W."/>
            <person name="Kim B.S."/>
            <person name="Kim J.-J."/>
        </authorList>
    </citation>
    <scope>NUCLEOTIDE SEQUENCE [LARGE SCALE GENOMIC DNA]</scope>
    <source>
        <strain evidence="3 4">YJ-S3-2</strain>
    </source>
</reference>
<evidence type="ECO:0000313" key="4">
    <source>
        <dbReference type="Proteomes" id="UP000313645"/>
    </source>
</evidence>
<keyword evidence="3" id="KW-0489">Methyltransferase</keyword>
<comment type="caution">
    <text evidence="3">The sequence shown here is derived from an EMBL/GenBank/DDBJ whole genome shotgun (WGS) entry which is preliminary data.</text>
</comment>
<dbReference type="PANTHER" id="PTHR42912">
    <property type="entry name" value="METHYLTRANSFERASE"/>
    <property type="match status" value="1"/>
</dbReference>
<feature type="domain" description="Methyltransferase" evidence="2">
    <location>
        <begin position="45"/>
        <end position="156"/>
    </location>
</feature>
<sequence length="226" mass="25009">MRKAVDRETLRSVYDRVARRYDWQHWFLTAGSDQRGRRVLVNEAIHSGDNILDCGAGTGSTTLLALEKAGPSGRVVLFDMSDDMLAVARQRIDDAGAGSQAEFRTGDILNLPFDDNSFDAVVSTYSLCPVYDPAEGARELMRVTKPGGRIGVAHSTYPQSRYVRWLADRVEDLVWRVPSISLGCRAVSVFPTLEQAGCKITFERTLGVPLWPFLVFVAEKPARTAA</sequence>
<keyword evidence="3" id="KW-0808">Transferase</keyword>
<dbReference type="InterPro" id="IPR004033">
    <property type="entry name" value="UbiE/COQ5_MeTrFase"/>
</dbReference>
<dbReference type="RefSeq" id="WP_131479370.1">
    <property type="nucleotide sequence ID" value="NZ_SJDL01000004.1"/>
</dbReference>
<keyword evidence="1" id="KW-0474">Menaquinone biosynthesis</keyword>
<evidence type="ECO:0000313" key="3">
    <source>
        <dbReference type="EMBL" id="TBW58600.1"/>
    </source>
</evidence>
<dbReference type="InterPro" id="IPR029063">
    <property type="entry name" value="SAM-dependent_MTases_sf"/>
</dbReference>
<dbReference type="SUPFAM" id="SSF53335">
    <property type="entry name" value="S-adenosyl-L-methionine-dependent methyltransferases"/>
    <property type="match status" value="1"/>
</dbReference>
<evidence type="ECO:0000256" key="1">
    <source>
        <dbReference type="ARBA" id="ARBA00022428"/>
    </source>
</evidence>
<name>A0ABY1ZPF2_9GAMM</name>
<proteinExistence type="predicted"/>
<gene>
    <name evidence="3" type="ORF">EZI54_04230</name>
</gene>
<dbReference type="Pfam" id="PF13847">
    <property type="entry name" value="Methyltransf_31"/>
    <property type="match status" value="1"/>
</dbReference>
<dbReference type="GO" id="GO:0008168">
    <property type="term" value="F:methyltransferase activity"/>
    <property type="evidence" value="ECO:0007669"/>
    <property type="project" value="UniProtKB-KW"/>
</dbReference>
<dbReference type="Proteomes" id="UP000313645">
    <property type="component" value="Unassembled WGS sequence"/>
</dbReference>
<dbReference type="Gene3D" id="3.40.50.150">
    <property type="entry name" value="Vaccinia Virus protein VP39"/>
    <property type="match status" value="1"/>
</dbReference>
<dbReference type="GO" id="GO:0032259">
    <property type="term" value="P:methylation"/>
    <property type="evidence" value="ECO:0007669"/>
    <property type="project" value="UniProtKB-KW"/>
</dbReference>
<keyword evidence="4" id="KW-1185">Reference proteome</keyword>
<organism evidence="3 4">
    <name type="scientific">Marinobacter halodurans</name>
    <dbReference type="NCBI Taxonomy" id="2528979"/>
    <lineage>
        <taxon>Bacteria</taxon>
        <taxon>Pseudomonadati</taxon>
        <taxon>Pseudomonadota</taxon>
        <taxon>Gammaproteobacteria</taxon>
        <taxon>Pseudomonadales</taxon>
        <taxon>Marinobacteraceae</taxon>
        <taxon>Marinobacter</taxon>
    </lineage>
</organism>
<accession>A0ABY1ZPF2</accession>
<dbReference type="PROSITE" id="PS51608">
    <property type="entry name" value="SAM_MT_UBIE"/>
    <property type="match status" value="1"/>
</dbReference>